<dbReference type="AlphaFoldDB" id="A0A238C4C9"/>
<evidence type="ECO:0000313" key="4">
    <source>
        <dbReference type="Proteomes" id="UP000242913"/>
    </source>
</evidence>
<dbReference type="Proteomes" id="UP000242913">
    <property type="component" value="Unassembled WGS sequence"/>
</dbReference>
<dbReference type="EMBL" id="KZ269978">
    <property type="protein sequence ID" value="OZC12321.1"/>
    <property type="molecule type" value="Genomic_DNA"/>
</dbReference>
<feature type="region of interest" description="Disordered" evidence="1">
    <location>
        <begin position="271"/>
        <end position="294"/>
    </location>
</feature>
<reference evidence="3 4" key="1">
    <citation type="submission" date="2015-12" db="EMBL/GenBank/DDBJ databases">
        <title>Draft genome of the nematode, Onchocerca flexuosa.</title>
        <authorList>
            <person name="Mitreva M."/>
        </authorList>
    </citation>
    <scope>NUCLEOTIDE SEQUENCE [LARGE SCALE GENOMIC DNA]</scope>
    <source>
        <strain evidence="3">Red Deer</strain>
    </source>
</reference>
<protein>
    <recommendedName>
        <fullName evidence="5">Chondroitin proteoglycan 4 domain-containing protein</fullName>
    </recommendedName>
</protein>
<sequence>MMMKLSVTMNLLINLLCLLFWIFQSAEGQFIQDNKQPFERVINVNESYSNLNLKEVKTLDVEKLNKLISFVDKTWILPYPGTHEAVGSNFKYKQTCENIYRNHKDICQQIGFGTMCFNYCYEQGETLEFQCQDISDPVYCKNNSAYDIILTKYRNDAYKAKSYIHQMISRCYATAICDSQYGILNTTIIDASNENRGSDNADNAATNLRLTMDNINQQEISQIIQQRQSEIKPTRPIPIWQLLLLRHKMITTAKSFPIVKVTENNGLAEVSSKESSENFENMETTRENNSKEISIESNPEYKQEIVTEEITTSTKQTITKKNRNETQLMEQLWWLCKTLRQMNKNVDYLTQQ</sequence>
<evidence type="ECO:0000313" key="3">
    <source>
        <dbReference type="EMBL" id="OZC12321.1"/>
    </source>
</evidence>
<evidence type="ECO:0000256" key="1">
    <source>
        <dbReference type="SAM" id="MobiDB-lite"/>
    </source>
</evidence>
<feature type="signal peptide" evidence="2">
    <location>
        <begin position="1"/>
        <end position="28"/>
    </location>
</feature>
<name>A0A238C4C9_9BILA</name>
<feature type="chain" id="PRO_5012172658" description="Chondroitin proteoglycan 4 domain-containing protein" evidence="2">
    <location>
        <begin position="29"/>
        <end position="352"/>
    </location>
</feature>
<keyword evidence="4" id="KW-1185">Reference proteome</keyword>
<feature type="compositionally biased region" description="Basic and acidic residues" evidence="1">
    <location>
        <begin position="283"/>
        <end position="294"/>
    </location>
</feature>
<evidence type="ECO:0008006" key="5">
    <source>
        <dbReference type="Google" id="ProtNLM"/>
    </source>
</evidence>
<proteinExistence type="predicted"/>
<organism evidence="3 4">
    <name type="scientific">Onchocerca flexuosa</name>
    <dbReference type="NCBI Taxonomy" id="387005"/>
    <lineage>
        <taxon>Eukaryota</taxon>
        <taxon>Metazoa</taxon>
        <taxon>Ecdysozoa</taxon>
        <taxon>Nematoda</taxon>
        <taxon>Chromadorea</taxon>
        <taxon>Rhabditida</taxon>
        <taxon>Spirurina</taxon>
        <taxon>Spiruromorpha</taxon>
        <taxon>Filarioidea</taxon>
        <taxon>Onchocercidae</taxon>
        <taxon>Onchocerca</taxon>
    </lineage>
</organism>
<keyword evidence="2" id="KW-0732">Signal</keyword>
<gene>
    <name evidence="3" type="ORF">X798_00843</name>
</gene>
<evidence type="ECO:0000256" key="2">
    <source>
        <dbReference type="SAM" id="SignalP"/>
    </source>
</evidence>
<dbReference type="OrthoDB" id="5803328at2759"/>
<accession>A0A238C4C9</accession>